<dbReference type="EMBL" id="SEYY01002059">
    <property type="protein sequence ID" value="KAB7504972.1"/>
    <property type="molecule type" value="Genomic_DNA"/>
</dbReference>
<evidence type="ECO:0000313" key="7">
    <source>
        <dbReference type="Proteomes" id="UP000326759"/>
    </source>
</evidence>
<keyword evidence="7" id="KW-1185">Reference proteome</keyword>
<dbReference type="PANTHER" id="PTHR13723">
    <property type="entry name" value="ADAMTS A DISINTEGRIN AND METALLOPROTEASE WITH THROMBOSPONDIN MOTIFS PROTEASE"/>
    <property type="match status" value="1"/>
</dbReference>
<evidence type="ECO:0000259" key="5">
    <source>
        <dbReference type="PROSITE" id="PS50900"/>
    </source>
</evidence>
<reference evidence="6 7" key="1">
    <citation type="journal article" date="2019" name="PLoS Biol.">
        <title>Sex chromosomes control vertical transmission of feminizing Wolbachia symbionts in an isopod.</title>
        <authorList>
            <person name="Becking T."/>
            <person name="Chebbi M.A."/>
            <person name="Giraud I."/>
            <person name="Moumen B."/>
            <person name="Laverre T."/>
            <person name="Caubet Y."/>
            <person name="Peccoud J."/>
            <person name="Gilbert C."/>
            <person name="Cordaux R."/>
        </authorList>
    </citation>
    <scope>NUCLEOTIDE SEQUENCE [LARGE SCALE GENOMIC DNA]</scope>
    <source>
        <strain evidence="6">ANa2</strain>
        <tissue evidence="6">Whole body excluding digestive tract and cuticle</tissue>
    </source>
</reference>
<dbReference type="AlphaFoldDB" id="A0A5N5TEL3"/>
<dbReference type="SUPFAM" id="SSF82895">
    <property type="entry name" value="TSP-1 type 1 repeat"/>
    <property type="match status" value="2"/>
</dbReference>
<comment type="caution">
    <text evidence="6">The sequence shown here is derived from an EMBL/GenBank/DDBJ whole genome shotgun (WGS) entry which is preliminary data.</text>
</comment>
<keyword evidence="4" id="KW-0677">Repeat</keyword>
<organism evidence="6 7">
    <name type="scientific">Armadillidium nasatum</name>
    <dbReference type="NCBI Taxonomy" id="96803"/>
    <lineage>
        <taxon>Eukaryota</taxon>
        <taxon>Metazoa</taxon>
        <taxon>Ecdysozoa</taxon>
        <taxon>Arthropoda</taxon>
        <taxon>Crustacea</taxon>
        <taxon>Multicrustacea</taxon>
        <taxon>Malacostraca</taxon>
        <taxon>Eumalacostraca</taxon>
        <taxon>Peracarida</taxon>
        <taxon>Isopoda</taxon>
        <taxon>Oniscidea</taxon>
        <taxon>Crinocheta</taxon>
        <taxon>Armadillidiidae</taxon>
        <taxon>Armadillidium</taxon>
    </lineage>
</organism>
<keyword evidence="2" id="KW-0964">Secreted</keyword>
<dbReference type="OrthoDB" id="6347336at2759"/>
<evidence type="ECO:0000256" key="1">
    <source>
        <dbReference type="ARBA" id="ARBA00004613"/>
    </source>
</evidence>
<dbReference type="SMART" id="SM00209">
    <property type="entry name" value="TSP1"/>
    <property type="match status" value="1"/>
</dbReference>
<dbReference type="PANTHER" id="PTHR13723:SF304">
    <property type="entry name" value="A DISINTEGRIN AND METALLOPROTEINASE WITH THROMBOSPONDIN MOTIFS 2-LIKE PROTEIN"/>
    <property type="match status" value="1"/>
</dbReference>
<dbReference type="InterPro" id="IPR000884">
    <property type="entry name" value="TSP1_rpt"/>
</dbReference>
<dbReference type="GO" id="GO:0031012">
    <property type="term" value="C:extracellular matrix"/>
    <property type="evidence" value="ECO:0007669"/>
    <property type="project" value="TreeGrafter"/>
</dbReference>
<accession>A0A5N5TEL3</accession>
<dbReference type="GO" id="GO:0006508">
    <property type="term" value="P:proteolysis"/>
    <property type="evidence" value="ECO:0007669"/>
    <property type="project" value="TreeGrafter"/>
</dbReference>
<dbReference type="GO" id="GO:0004222">
    <property type="term" value="F:metalloendopeptidase activity"/>
    <property type="evidence" value="ECO:0007669"/>
    <property type="project" value="TreeGrafter"/>
</dbReference>
<dbReference type="PROSITE" id="PS50900">
    <property type="entry name" value="PLAC"/>
    <property type="match status" value="1"/>
</dbReference>
<feature type="domain" description="PLAC" evidence="5">
    <location>
        <begin position="211"/>
        <end position="249"/>
    </location>
</feature>
<dbReference type="InterPro" id="IPR010909">
    <property type="entry name" value="PLAC"/>
</dbReference>
<dbReference type="InterPro" id="IPR050439">
    <property type="entry name" value="ADAMTS_ADAMTS-like"/>
</dbReference>
<gene>
    <name evidence="6" type="primary">ADAMTS3_1</name>
    <name evidence="6" type="ORF">Anas_00616</name>
</gene>
<comment type="subcellular location">
    <subcellularLocation>
        <location evidence="1">Secreted</location>
    </subcellularLocation>
</comment>
<dbReference type="Gene3D" id="2.20.100.10">
    <property type="entry name" value="Thrombospondin type-1 (TSP1) repeat"/>
    <property type="match status" value="1"/>
</dbReference>
<keyword evidence="6" id="KW-0401">Integrin</keyword>
<dbReference type="GO" id="GO:0007229">
    <property type="term" value="P:integrin-mediated signaling pathway"/>
    <property type="evidence" value="ECO:0007669"/>
    <property type="project" value="UniProtKB-KW"/>
</dbReference>
<evidence type="ECO:0000256" key="4">
    <source>
        <dbReference type="ARBA" id="ARBA00022737"/>
    </source>
</evidence>
<dbReference type="GO" id="GO:0030198">
    <property type="term" value="P:extracellular matrix organization"/>
    <property type="evidence" value="ECO:0007669"/>
    <property type="project" value="TreeGrafter"/>
</dbReference>
<evidence type="ECO:0000256" key="3">
    <source>
        <dbReference type="ARBA" id="ARBA00022729"/>
    </source>
</evidence>
<dbReference type="GO" id="GO:0005576">
    <property type="term" value="C:extracellular region"/>
    <property type="evidence" value="ECO:0007669"/>
    <property type="project" value="UniProtKB-SubCell"/>
</dbReference>
<protein>
    <submittedName>
        <fullName evidence="6">A disintegrin and metalloproteinase with thrombospondin motifs 3</fullName>
    </submittedName>
</protein>
<dbReference type="PROSITE" id="PS50092">
    <property type="entry name" value="TSP1"/>
    <property type="match status" value="2"/>
</dbReference>
<keyword evidence="3" id="KW-0732">Signal</keyword>
<name>A0A5N5TEL3_9CRUS</name>
<dbReference type="Pfam" id="PF19030">
    <property type="entry name" value="TSP1_ADAMTS"/>
    <property type="match status" value="2"/>
</dbReference>
<feature type="non-terminal residue" evidence="6">
    <location>
        <position position="1"/>
    </location>
</feature>
<dbReference type="Proteomes" id="UP000326759">
    <property type="component" value="Unassembled WGS sequence"/>
</dbReference>
<proteinExistence type="predicted"/>
<sequence>GTREETLICKDVQSQNVTTEDYCNYLPKPKLKTSVCNKFSCDVRWIAGHWEHCTTTCGSNGVQFRLVSCARRQLYSSNDNQDFSKPKKQLPYKAFKNMSTLLEDEIFWQGQRFKNVNSNREEQVTEYYYVDPSLCDAKLKPVSERPCNRVTCKVDWKEIGWSECSVTCGMGKQELIFACRRENEVDIINSREICGEKPREFRACYPGDCPESRHCKKDQSVFCRLPSLYRYCKISKYYEMCCETCRVISSSS</sequence>
<dbReference type="InterPro" id="IPR036383">
    <property type="entry name" value="TSP1_rpt_sf"/>
</dbReference>
<evidence type="ECO:0000256" key="2">
    <source>
        <dbReference type="ARBA" id="ARBA00022525"/>
    </source>
</evidence>
<evidence type="ECO:0000313" key="6">
    <source>
        <dbReference type="EMBL" id="KAB7504972.1"/>
    </source>
</evidence>